<reference evidence="1" key="1">
    <citation type="submission" date="2021-11" db="EMBL/GenBank/DDBJ databases">
        <title>Isoprene-degrading acetogen.</title>
        <authorList>
            <person name="Yang Y."/>
            <person name="Jin H."/>
            <person name="Yan J."/>
        </authorList>
    </citation>
    <scope>NUCLEOTIDE SEQUENCE</scope>
    <source>
        <strain evidence="1">Berkeley</strain>
    </source>
</reference>
<name>A0ABY6HA08_9FIRM</name>
<gene>
    <name evidence="1" type="ORF">LNN31_11055</name>
</gene>
<evidence type="ECO:0000313" key="2">
    <source>
        <dbReference type="Proteomes" id="UP001163550"/>
    </source>
</evidence>
<accession>A0ABY6HA08</accession>
<keyword evidence="2" id="KW-1185">Reference proteome</keyword>
<dbReference type="Pfam" id="PF08889">
    <property type="entry name" value="WbqC"/>
    <property type="match status" value="1"/>
</dbReference>
<organism evidence="1 2">
    <name type="scientific">Acetobacterium wieringae</name>
    <dbReference type="NCBI Taxonomy" id="52694"/>
    <lineage>
        <taxon>Bacteria</taxon>
        <taxon>Bacillati</taxon>
        <taxon>Bacillota</taxon>
        <taxon>Clostridia</taxon>
        <taxon>Eubacteriales</taxon>
        <taxon>Eubacteriaceae</taxon>
        <taxon>Acetobacterium</taxon>
    </lineage>
</organism>
<dbReference type="EMBL" id="CP087994">
    <property type="protein sequence ID" value="UYO61325.1"/>
    <property type="molecule type" value="Genomic_DNA"/>
</dbReference>
<sequence length="134" mass="15754">MVERALAINTESITYLNHNTMNCVCDYLGIKKNIEIFSQMNLEIEPANEPDEWALNICKKLGNVEEYWNPIGGLSFFNPEKYEKSGIKIHFHSVKIKRYPQRRPVFEEKLSIIDVMMFNSPTEINRMLDDYSLF</sequence>
<dbReference type="Proteomes" id="UP001163550">
    <property type="component" value="Chromosome"/>
</dbReference>
<proteinExistence type="predicted"/>
<protein>
    <submittedName>
        <fullName evidence="1">WbqC family protein</fullName>
    </submittedName>
</protein>
<dbReference type="InterPro" id="IPR014985">
    <property type="entry name" value="WbqC"/>
</dbReference>
<evidence type="ECO:0000313" key="1">
    <source>
        <dbReference type="EMBL" id="UYO61325.1"/>
    </source>
</evidence>